<dbReference type="CDD" id="cd04182">
    <property type="entry name" value="GT_2_like_f"/>
    <property type="match status" value="1"/>
</dbReference>
<reference evidence="3 4" key="1">
    <citation type="submission" date="2018-08" db="EMBL/GenBank/DDBJ databases">
        <title>Parvularcula sp. SM1705, isolated from surface water of the South Sea China.</title>
        <authorList>
            <person name="Sun L."/>
        </authorList>
    </citation>
    <scope>NUCLEOTIDE SEQUENCE [LARGE SCALE GENOMIC DNA]</scope>
    <source>
        <strain evidence="3 4">SM1705</strain>
    </source>
</reference>
<dbReference type="InterPro" id="IPR029044">
    <property type="entry name" value="Nucleotide-diphossugar_trans"/>
</dbReference>
<dbReference type="AlphaFoldDB" id="A0A371RIG7"/>
<dbReference type="SUPFAM" id="SSF53448">
    <property type="entry name" value="Nucleotide-diphospho-sugar transferases"/>
    <property type="match status" value="1"/>
</dbReference>
<sequence length="193" mass="20768">MNPAVIAVLILASGQSRRFGEGNKLLAPFRGQPLGAHVLAATKGFPSRYAVVPTAESPLIDLYTEAGVQIVPNPNPEEGQGASLALGISEIKRGDAKAALIVLADMPFIIPRDLKAVCAAVGAADVVASEREGRLMPPVLFSRAHFEALSRLRGEVGGRDYLRQHKDIRRVPLRDEAAIDIDTEESLHRYDQA</sequence>
<proteinExistence type="predicted"/>
<dbReference type="Proteomes" id="UP000264589">
    <property type="component" value="Unassembled WGS sequence"/>
</dbReference>
<keyword evidence="1" id="KW-0460">Magnesium</keyword>
<dbReference type="PANTHER" id="PTHR43777">
    <property type="entry name" value="MOLYBDENUM COFACTOR CYTIDYLYLTRANSFERASE"/>
    <property type="match status" value="1"/>
</dbReference>
<dbReference type="InParanoid" id="A0A371RIG7"/>
<comment type="caution">
    <text evidence="3">The sequence shown here is derived from an EMBL/GenBank/DDBJ whole genome shotgun (WGS) entry which is preliminary data.</text>
</comment>
<keyword evidence="3" id="KW-0808">Transferase</keyword>
<name>A0A371RIG7_9PROT</name>
<gene>
    <name evidence="3" type="ORF">DX908_08260</name>
</gene>
<dbReference type="PANTHER" id="PTHR43777:SF1">
    <property type="entry name" value="MOLYBDENUM COFACTOR CYTIDYLYLTRANSFERASE"/>
    <property type="match status" value="1"/>
</dbReference>
<evidence type="ECO:0000259" key="2">
    <source>
        <dbReference type="Pfam" id="PF12804"/>
    </source>
</evidence>
<evidence type="ECO:0000313" key="4">
    <source>
        <dbReference type="Proteomes" id="UP000264589"/>
    </source>
</evidence>
<protein>
    <submittedName>
        <fullName evidence="3">Nucleotidyltransferase family protein</fullName>
    </submittedName>
</protein>
<evidence type="ECO:0000256" key="1">
    <source>
        <dbReference type="ARBA" id="ARBA00022842"/>
    </source>
</evidence>
<feature type="domain" description="MobA-like NTP transferase" evidence="2">
    <location>
        <begin position="8"/>
        <end position="167"/>
    </location>
</feature>
<accession>A0A371RIG7</accession>
<dbReference type="Pfam" id="PF12804">
    <property type="entry name" value="NTP_transf_3"/>
    <property type="match status" value="1"/>
</dbReference>
<dbReference type="GO" id="GO:0016779">
    <property type="term" value="F:nucleotidyltransferase activity"/>
    <property type="evidence" value="ECO:0007669"/>
    <property type="project" value="UniProtKB-ARBA"/>
</dbReference>
<evidence type="ECO:0000313" key="3">
    <source>
        <dbReference type="EMBL" id="RFB05249.1"/>
    </source>
</evidence>
<dbReference type="OrthoDB" id="9779263at2"/>
<organism evidence="3 4">
    <name type="scientific">Parvularcula marina</name>
    <dbReference type="NCBI Taxonomy" id="2292771"/>
    <lineage>
        <taxon>Bacteria</taxon>
        <taxon>Pseudomonadati</taxon>
        <taxon>Pseudomonadota</taxon>
        <taxon>Alphaproteobacteria</taxon>
        <taxon>Parvularculales</taxon>
        <taxon>Parvularculaceae</taxon>
        <taxon>Parvularcula</taxon>
    </lineage>
</organism>
<keyword evidence="4" id="KW-1185">Reference proteome</keyword>
<dbReference type="InterPro" id="IPR025877">
    <property type="entry name" value="MobA-like_NTP_Trfase"/>
</dbReference>
<dbReference type="RefSeq" id="WP_116391881.1">
    <property type="nucleotide sequence ID" value="NZ_QUQO01000001.1"/>
</dbReference>
<dbReference type="Gene3D" id="3.90.550.10">
    <property type="entry name" value="Spore Coat Polysaccharide Biosynthesis Protein SpsA, Chain A"/>
    <property type="match status" value="1"/>
</dbReference>
<dbReference type="EMBL" id="QUQO01000001">
    <property type="protein sequence ID" value="RFB05249.1"/>
    <property type="molecule type" value="Genomic_DNA"/>
</dbReference>